<dbReference type="RefSeq" id="XP_040726293.1">
    <property type="nucleotide sequence ID" value="XM_040869007.1"/>
</dbReference>
<protein>
    <recommendedName>
        <fullName evidence="1">Cytidyltransferase-like domain-containing protein</fullName>
    </recommendedName>
</protein>
<proteinExistence type="predicted"/>
<dbReference type="OrthoDB" id="330671at2759"/>
<dbReference type="GO" id="GO:0004140">
    <property type="term" value="F:dephospho-CoA kinase activity"/>
    <property type="evidence" value="ECO:0007669"/>
    <property type="project" value="TreeGrafter"/>
</dbReference>
<dbReference type="PANTHER" id="PTHR10695:SF46">
    <property type="entry name" value="BIFUNCTIONAL COENZYME A SYNTHASE-RELATED"/>
    <property type="match status" value="1"/>
</dbReference>
<dbReference type="Pfam" id="PF01467">
    <property type="entry name" value="CTP_transf_like"/>
    <property type="match status" value="1"/>
</dbReference>
<dbReference type="GO" id="GO:0015937">
    <property type="term" value="P:coenzyme A biosynthetic process"/>
    <property type="evidence" value="ECO:0007669"/>
    <property type="project" value="TreeGrafter"/>
</dbReference>
<keyword evidence="3" id="KW-1185">Reference proteome</keyword>
<evidence type="ECO:0000313" key="3">
    <source>
        <dbReference type="Proteomes" id="UP000193685"/>
    </source>
</evidence>
<dbReference type="Proteomes" id="UP000193685">
    <property type="component" value="Unassembled WGS sequence"/>
</dbReference>
<name>A0A1Y2FNH9_PROLT</name>
<accession>A0A1Y2FNH9</accession>
<gene>
    <name evidence="2" type="ORF">BCR37DRAFT_378269</name>
</gene>
<dbReference type="SUPFAM" id="SSF52374">
    <property type="entry name" value="Nucleotidylyl transferase"/>
    <property type="match status" value="1"/>
</dbReference>
<dbReference type="STRING" id="56484.A0A1Y2FNH9"/>
<evidence type="ECO:0000259" key="1">
    <source>
        <dbReference type="Pfam" id="PF01467"/>
    </source>
</evidence>
<organism evidence="2 3">
    <name type="scientific">Protomyces lactucae-debilis</name>
    <dbReference type="NCBI Taxonomy" id="2754530"/>
    <lineage>
        <taxon>Eukaryota</taxon>
        <taxon>Fungi</taxon>
        <taxon>Dikarya</taxon>
        <taxon>Ascomycota</taxon>
        <taxon>Taphrinomycotina</taxon>
        <taxon>Taphrinomycetes</taxon>
        <taxon>Taphrinales</taxon>
        <taxon>Protomycetaceae</taxon>
        <taxon>Protomyces</taxon>
    </lineage>
</organism>
<comment type="caution">
    <text evidence="2">The sequence shown here is derived from an EMBL/GenBank/DDBJ whole genome shotgun (WGS) entry which is preliminary data.</text>
</comment>
<sequence>MAKQAVLYVVQLNDSLDASCHFDNLKAVICDLDQFASLDILICSQRLQGNQRRAYFIPVQKLISQLYLEAARLAELAGKELDTIVILQGYCGYAIEKEDCWTSVAAADAETLSNLPGLTAETKLYTPVTSSSEAMQPDQSEPQSFECVAVGGTFDHLHDGHKILLSMTAWLATVKVICGVTDDALLQKKKHKELLESIDARRKSVERFYYKFKRGLIYDLPAINDVYGPTGHVDAIDALVASKETEAGGKMIEEERARKALRRLEIFYIEVIGADGKVEGEAMQELKLSSTAIRERLARARKL</sequence>
<dbReference type="InterPro" id="IPR014729">
    <property type="entry name" value="Rossmann-like_a/b/a_fold"/>
</dbReference>
<evidence type="ECO:0000313" key="2">
    <source>
        <dbReference type="EMBL" id="ORY84275.1"/>
    </source>
</evidence>
<dbReference type="PANTHER" id="PTHR10695">
    <property type="entry name" value="DEPHOSPHO-COA KINASE-RELATED"/>
    <property type="match status" value="1"/>
</dbReference>
<dbReference type="EMBL" id="MCFI01000006">
    <property type="protein sequence ID" value="ORY84275.1"/>
    <property type="molecule type" value="Genomic_DNA"/>
</dbReference>
<feature type="domain" description="Cytidyltransferase-like" evidence="1">
    <location>
        <begin position="150"/>
        <end position="295"/>
    </location>
</feature>
<dbReference type="AlphaFoldDB" id="A0A1Y2FNH9"/>
<reference evidence="2 3" key="1">
    <citation type="submission" date="2016-07" db="EMBL/GenBank/DDBJ databases">
        <title>Pervasive Adenine N6-methylation of Active Genes in Fungi.</title>
        <authorList>
            <consortium name="DOE Joint Genome Institute"/>
            <person name="Mondo S.J."/>
            <person name="Dannebaum R.O."/>
            <person name="Kuo R.C."/>
            <person name="Labutti K."/>
            <person name="Haridas S."/>
            <person name="Kuo A."/>
            <person name="Salamov A."/>
            <person name="Ahrendt S.R."/>
            <person name="Lipzen A."/>
            <person name="Sullivan W."/>
            <person name="Andreopoulos W.B."/>
            <person name="Clum A."/>
            <person name="Lindquist E."/>
            <person name="Daum C."/>
            <person name="Ramamoorthy G.K."/>
            <person name="Gryganskyi A."/>
            <person name="Culley D."/>
            <person name="Magnuson J.K."/>
            <person name="James T.Y."/>
            <person name="O'Malley M.A."/>
            <person name="Stajich J.E."/>
            <person name="Spatafora J.W."/>
            <person name="Visel A."/>
            <person name="Grigoriev I.V."/>
        </authorList>
    </citation>
    <scope>NUCLEOTIDE SEQUENCE [LARGE SCALE GENOMIC DNA]</scope>
    <source>
        <strain evidence="2 3">12-1054</strain>
    </source>
</reference>
<dbReference type="InterPro" id="IPR004821">
    <property type="entry name" value="Cyt_trans-like"/>
</dbReference>
<dbReference type="Gene3D" id="3.40.50.620">
    <property type="entry name" value="HUPs"/>
    <property type="match status" value="1"/>
</dbReference>
<dbReference type="GeneID" id="63785606"/>